<dbReference type="PANTHER" id="PTHR30629">
    <property type="entry name" value="PROPHAGE INTEGRASE"/>
    <property type="match status" value="1"/>
</dbReference>
<feature type="domain" description="Tyr recombinase" evidence="5">
    <location>
        <begin position="235"/>
        <end position="407"/>
    </location>
</feature>
<dbReference type="InterPro" id="IPR025166">
    <property type="entry name" value="Integrase_DNA_bind_dom"/>
</dbReference>
<sequence>MQDGCRTVLQNGARDMAKVTREHLTLKMINAAKPAGSLYRLRDAVVPGLMLRVTPAGKKTWAITWGRGQERVIGTYPVMTLDGAREAARRELGEVAEHGAPLAVAKPKDRGTVADACRDYVNALRKEGREAAAADAERRFERCVYPDRIGKIRLADLHEDDVAAWRDRVEAGDLPDLPVKKGRPPEARPLSKSSANRIRAVLVAALNHAVRRRKVSPDRVIEWANVRPHRDATRRRELYLDVQQRRSLLEAADGPVRDLIECVALTGCRPGDPAACLREDYDARTGTVRFKTKGHDRKVPLSPAAKALFDRVSRGKLPKAHLFTQEGGRAWTAKDWSEAIRAAAAKAGLPSGVTMYTLRHCWITDAIVAGMDLLTVAKLSGTSLAMIEKHYGHLVHGAARDKLAAVDFL</sequence>
<dbReference type="PANTHER" id="PTHR30629:SF2">
    <property type="entry name" value="PROPHAGE INTEGRASE INTS-RELATED"/>
    <property type="match status" value="1"/>
</dbReference>
<dbReference type="GO" id="GO:0003677">
    <property type="term" value="F:DNA binding"/>
    <property type="evidence" value="ECO:0007669"/>
    <property type="project" value="UniProtKB-KW"/>
</dbReference>
<gene>
    <name evidence="6" type="ORF">CR938_03150</name>
</gene>
<dbReference type="Pfam" id="PF13356">
    <property type="entry name" value="Arm-DNA-bind_3"/>
    <property type="match status" value="1"/>
</dbReference>
<protein>
    <submittedName>
        <fullName evidence="6">Integrase</fullName>
    </submittedName>
</protein>
<dbReference type="Gene3D" id="1.10.443.10">
    <property type="entry name" value="Intergrase catalytic core"/>
    <property type="match status" value="1"/>
</dbReference>
<keyword evidence="4" id="KW-0233">DNA recombination</keyword>
<dbReference type="AlphaFoldDB" id="A0A921NWY0"/>
<dbReference type="PROSITE" id="PS51898">
    <property type="entry name" value="TYR_RECOMBINASE"/>
    <property type="match status" value="1"/>
</dbReference>
<dbReference type="Pfam" id="PF00589">
    <property type="entry name" value="Phage_integrase"/>
    <property type="match status" value="1"/>
</dbReference>
<evidence type="ECO:0000313" key="7">
    <source>
        <dbReference type="Proteomes" id="UP000717981"/>
    </source>
</evidence>
<evidence type="ECO:0000259" key="5">
    <source>
        <dbReference type="PROSITE" id="PS51898"/>
    </source>
</evidence>
<comment type="similarity">
    <text evidence="1">Belongs to the 'phage' integrase family.</text>
</comment>
<evidence type="ECO:0000313" key="6">
    <source>
        <dbReference type="EMBL" id="KAF1690188.1"/>
    </source>
</evidence>
<accession>A0A921NWY0</accession>
<evidence type="ECO:0000256" key="1">
    <source>
        <dbReference type="ARBA" id="ARBA00008857"/>
    </source>
</evidence>
<dbReference type="InterPro" id="IPR002104">
    <property type="entry name" value="Integrase_catalytic"/>
</dbReference>
<dbReference type="Gene3D" id="1.10.150.130">
    <property type="match status" value="1"/>
</dbReference>
<name>A0A921NWY0_9GAMM</name>
<dbReference type="SUPFAM" id="SSF56349">
    <property type="entry name" value="DNA breaking-rejoining enzymes"/>
    <property type="match status" value="1"/>
</dbReference>
<evidence type="ECO:0000256" key="3">
    <source>
        <dbReference type="ARBA" id="ARBA00023125"/>
    </source>
</evidence>
<comment type="caution">
    <text evidence="6">The sequence shown here is derived from an EMBL/GenBank/DDBJ whole genome shotgun (WGS) entry which is preliminary data.</text>
</comment>
<evidence type="ECO:0000256" key="4">
    <source>
        <dbReference type="ARBA" id="ARBA00023172"/>
    </source>
</evidence>
<keyword evidence="3" id="KW-0238">DNA-binding</keyword>
<dbReference type="Gene3D" id="3.30.160.390">
    <property type="entry name" value="Integrase, DNA-binding domain"/>
    <property type="match status" value="1"/>
</dbReference>
<organism evidence="6 7">
    <name type="scientific">Pseudoxanthomonas taiwanensis</name>
    <dbReference type="NCBI Taxonomy" id="176598"/>
    <lineage>
        <taxon>Bacteria</taxon>
        <taxon>Pseudomonadati</taxon>
        <taxon>Pseudomonadota</taxon>
        <taxon>Gammaproteobacteria</taxon>
        <taxon>Lysobacterales</taxon>
        <taxon>Lysobacteraceae</taxon>
        <taxon>Pseudoxanthomonas</taxon>
    </lineage>
</organism>
<evidence type="ECO:0000256" key="2">
    <source>
        <dbReference type="ARBA" id="ARBA00022908"/>
    </source>
</evidence>
<dbReference type="InterPro" id="IPR011010">
    <property type="entry name" value="DNA_brk_join_enz"/>
</dbReference>
<dbReference type="GO" id="GO:0015074">
    <property type="term" value="P:DNA integration"/>
    <property type="evidence" value="ECO:0007669"/>
    <property type="project" value="UniProtKB-KW"/>
</dbReference>
<dbReference type="InterPro" id="IPR038488">
    <property type="entry name" value="Integrase_DNA-bd_sf"/>
</dbReference>
<dbReference type="InterPro" id="IPR010998">
    <property type="entry name" value="Integrase_recombinase_N"/>
</dbReference>
<proteinExistence type="inferred from homology"/>
<reference evidence="6" key="1">
    <citation type="submission" date="2017-10" db="EMBL/GenBank/DDBJ databases">
        <title>Whole genome sequencing of members of genus Pseudoxanthomonas.</title>
        <authorList>
            <person name="Kumar S."/>
            <person name="Bansal K."/>
            <person name="Kaur A."/>
            <person name="Patil P."/>
            <person name="Sharma S."/>
            <person name="Patil P.B."/>
        </authorList>
    </citation>
    <scope>NUCLEOTIDE SEQUENCE</scope>
    <source>
        <strain evidence="6">DSM 22914</strain>
    </source>
</reference>
<dbReference type="EMBL" id="PDWK01000009">
    <property type="protein sequence ID" value="KAF1690188.1"/>
    <property type="molecule type" value="Genomic_DNA"/>
</dbReference>
<dbReference type="InterPro" id="IPR013762">
    <property type="entry name" value="Integrase-like_cat_sf"/>
</dbReference>
<dbReference type="GO" id="GO:0006310">
    <property type="term" value="P:DNA recombination"/>
    <property type="evidence" value="ECO:0007669"/>
    <property type="project" value="UniProtKB-KW"/>
</dbReference>
<keyword evidence="7" id="KW-1185">Reference proteome</keyword>
<dbReference type="InterPro" id="IPR050808">
    <property type="entry name" value="Phage_Integrase"/>
</dbReference>
<dbReference type="Proteomes" id="UP000717981">
    <property type="component" value="Unassembled WGS sequence"/>
</dbReference>
<keyword evidence="2" id="KW-0229">DNA integration</keyword>